<reference evidence="1" key="1">
    <citation type="submission" date="2014-11" db="EMBL/GenBank/DDBJ databases">
        <authorList>
            <person name="Amaro Gonzalez C."/>
        </authorList>
    </citation>
    <scope>NUCLEOTIDE SEQUENCE</scope>
</reference>
<dbReference type="AlphaFoldDB" id="A0A0E9UK98"/>
<accession>A0A0E9UK98</accession>
<name>A0A0E9UK98_ANGAN</name>
<proteinExistence type="predicted"/>
<dbReference type="EMBL" id="GBXM01042872">
    <property type="protein sequence ID" value="JAH65705.1"/>
    <property type="molecule type" value="Transcribed_RNA"/>
</dbReference>
<sequence length="55" mass="6429">MSLVQDSRSMRRTATCSPVGRYLARFTVIRPSSPLPAHRRHALDCSMWWDARKLR</sequence>
<protein>
    <submittedName>
        <fullName evidence="1">Uncharacterized protein</fullName>
    </submittedName>
</protein>
<evidence type="ECO:0000313" key="1">
    <source>
        <dbReference type="EMBL" id="JAH65705.1"/>
    </source>
</evidence>
<organism evidence="1">
    <name type="scientific">Anguilla anguilla</name>
    <name type="common">European freshwater eel</name>
    <name type="synonym">Muraena anguilla</name>
    <dbReference type="NCBI Taxonomy" id="7936"/>
    <lineage>
        <taxon>Eukaryota</taxon>
        <taxon>Metazoa</taxon>
        <taxon>Chordata</taxon>
        <taxon>Craniata</taxon>
        <taxon>Vertebrata</taxon>
        <taxon>Euteleostomi</taxon>
        <taxon>Actinopterygii</taxon>
        <taxon>Neopterygii</taxon>
        <taxon>Teleostei</taxon>
        <taxon>Anguilliformes</taxon>
        <taxon>Anguillidae</taxon>
        <taxon>Anguilla</taxon>
    </lineage>
</organism>
<reference evidence="1" key="2">
    <citation type="journal article" date="2015" name="Fish Shellfish Immunol.">
        <title>Early steps in the European eel (Anguilla anguilla)-Vibrio vulnificus interaction in the gills: Role of the RtxA13 toxin.</title>
        <authorList>
            <person name="Callol A."/>
            <person name="Pajuelo D."/>
            <person name="Ebbesson L."/>
            <person name="Teles M."/>
            <person name="MacKenzie S."/>
            <person name="Amaro C."/>
        </authorList>
    </citation>
    <scope>NUCLEOTIDE SEQUENCE</scope>
</reference>